<reference evidence="1 2" key="1">
    <citation type="submission" date="2020-06" db="EMBL/GenBank/DDBJ databases">
        <title>Transcriptomic and genomic resources for Thalictrum thalictroides and T. hernandezii: Facilitating candidate gene discovery in an emerging model plant lineage.</title>
        <authorList>
            <person name="Arias T."/>
            <person name="Riano-Pachon D.M."/>
            <person name="Di Stilio V.S."/>
        </authorList>
    </citation>
    <scope>NUCLEOTIDE SEQUENCE [LARGE SCALE GENOMIC DNA]</scope>
    <source>
        <strain evidence="2">cv. WT478/WT964</strain>
        <tissue evidence="1">Leaves</tissue>
    </source>
</reference>
<gene>
    <name evidence="1" type="ORF">FRX31_010563</name>
</gene>
<dbReference type="Proteomes" id="UP000554482">
    <property type="component" value="Unassembled WGS sequence"/>
</dbReference>
<protein>
    <submittedName>
        <fullName evidence="1">Uncharacterized protein</fullName>
    </submittedName>
</protein>
<evidence type="ECO:0000313" key="1">
    <source>
        <dbReference type="EMBL" id="KAF5199855.1"/>
    </source>
</evidence>
<dbReference type="EMBL" id="JABWDY010011383">
    <property type="protein sequence ID" value="KAF5199855.1"/>
    <property type="molecule type" value="Genomic_DNA"/>
</dbReference>
<proteinExistence type="predicted"/>
<accession>A0A7J6WTQ2</accession>
<keyword evidence="2" id="KW-1185">Reference proteome</keyword>
<organism evidence="1 2">
    <name type="scientific">Thalictrum thalictroides</name>
    <name type="common">Rue-anemone</name>
    <name type="synonym">Anemone thalictroides</name>
    <dbReference type="NCBI Taxonomy" id="46969"/>
    <lineage>
        <taxon>Eukaryota</taxon>
        <taxon>Viridiplantae</taxon>
        <taxon>Streptophyta</taxon>
        <taxon>Embryophyta</taxon>
        <taxon>Tracheophyta</taxon>
        <taxon>Spermatophyta</taxon>
        <taxon>Magnoliopsida</taxon>
        <taxon>Ranunculales</taxon>
        <taxon>Ranunculaceae</taxon>
        <taxon>Thalictroideae</taxon>
        <taxon>Thalictrum</taxon>
    </lineage>
</organism>
<sequence>MTIITSMKVNGPYLWILTCIEMVGRFTDPAAHEMESKIKHGSGCKCTRTEGWIWIPYGYRRAYVSPK</sequence>
<comment type="caution">
    <text evidence="1">The sequence shown here is derived from an EMBL/GenBank/DDBJ whole genome shotgun (WGS) entry which is preliminary data.</text>
</comment>
<name>A0A7J6WTQ2_THATH</name>
<evidence type="ECO:0000313" key="2">
    <source>
        <dbReference type="Proteomes" id="UP000554482"/>
    </source>
</evidence>
<dbReference type="AlphaFoldDB" id="A0A7J6WTQ2"/>